<feature type="compositionally biased region" description="Basic and acidic residues" evidence="1">
    <location>
        <begin position="86"/>
        <end position="96"/>
    </location>
</feature>
<sequence>MLLGPSGVAWNKASCKTSQPEAEEARSGDGDEIGEGGERRVLRKKKRSERMRKYWKTGKRKVVSLLLVQPIRAQLSPVDQPTADDEGVRGQQREQFDNEWCVNTDSE</sequence>
<accession>A0AAD9BKN4</accession>
<gene>
    <name evidence="2" type="ORF">KUDE01_029396</name>
</gene>
<evidence type="ECO:0000313" key="3">
    <source>
        <dbReference type="Proteomes" id="UP001228049"/>
    </source>
</evidence>
<dbReference type="EMBL" id="JASDAP010000020">
    <property type="protein sequence ID" value="KAK1885675.1"/>
    <property type="molecule type" value="Genomic_DNA"/>
</dbReference>
<evidence type="ECO:0000256" key="1">
    <source>
        <dbReference type="SAM" id="MobiDB-lite"/>
    </source>
</evidence>
<organism evidence="2 3">
    <name type="scientific">Dissostichus eleginoides</name>
    <name type="common">Patagonian toothfish</name>
    <name type="synonym">Dissostichus amissus</name>
    <dbReference type="NCBI Taxonomy" id="100907"/>
    <lineage>
        <taxon>Eukaryota</taxon>
        <taxon>Metazoa</taxon>
        <taxon>Chordata</taxon>
        <taxon>Craniata</taxon>
        <taxon>Vertebrata</taxon>
        <taxon>Euteleostomi</taxon>
        <taxon>Actinopterygii</taxon>
        <taxon>Neopterygii</taxon>
        <taxon>Teleostei</taxon>
        <taxon>Neoteleostei</taxon>
        <taxon>Acanthomorphata</taxon>
        <taxon>Eupercaria</taxon>
        <taxon>Perciformes</taxon>
        <taxon>Notothenioidei</taxon>
        <taxon>Nototheniidae</taxon>
        <taxon>Dissostichus</taxon>
    </lineage>
</organism>
<reference evidence="2" key="1">
    <citation type="submission" date="2023-04" db="EMBL/GenBank/DDBJ databases">
        <title>Chromosome-level genome of Chaenocephalus aceratus.</title>
        <authorList>
            <person name="Park H."/>
        </authorList>
    </citation>
    <scope>NUCLEOTIDE SEQUENCE</scope>
    <source>
        <strain evidence="2">DE</strain>
        <tissue evidence="2">Muscle</tissue>
    </source>
</reference>
<evidence type="ECO:0000313" key="2">
    <source>
        <dbReference type="EMBL" id="KAK1885675.1"/>
    </source>
</evidence>
<keyword evidence="3" id="KW-1185">Reference proteome</keyword>
<dbReference type="AlphaFoldDB" id="A0AAD9BKN4"/>
<name>A0AAD9BKN4_DISEL</name>
<feature type="region of interest" description="Disordered" evidence="1">
    <location>
        <begin position="1"/>
        <end position="47"/>
    </location>
</feature>
<protein>
    <submittedName>
        <fullName evidence="2">Pyridoxine/pyridoxamine 5'-phosphate oxidase</fullName>
    </submittedName>
</protein>
<feature type="region of interest" description="Disordered" evidence="1">
    <location>
        <begin position="76"/>
        <end position="107"/>
    </location>
</feature>
<dbReference type="Proteomes" id="UP001228049">
    <property type="component" value="Unassembled WGS sequence"/>
</dbReference>
<comment type="caution">
    <text evidence="2">The sequence shown here is derived from an EMBL/GenBank/DDBJ whole genome shotgun (WGS) entry which is preliminary data.</text>
</comment>
<proteinExistence type="predicted"/>